<dbReference type="Pfam" id="PF13276">
    <property type="entry name" value="HTH_21"/>
    <property type="match status" value="1"/>
</dbReference>
<dbReference type="Pfam" id="PF00665">
    <property type="entry name" value="rve"/>
    <property type="match status" value="1"/>
</dbReference>
<sequence length="291" mass="33287">MSVQQALALYAEVLQDQPHVSLSSFARDIDLPYWKLRDARRHGEQEKARQARQTAHRDQVRDVALANPTYGYRRIQRQLAGQYGQAAPGRHEVRQLLRELDLIPAQPRKTRRPSVPILTPLLWPEGRRVQIDATRFSLADGVAWVYVVLDVQSRAVLHLEVVRNLSACSAVTALQAGLQLLHCHGHQEEVVVMSDGGSDFTSQAFRQACEEVGSWIRTKVSQRGGMGILERVNRNLKYEWIFRQEVRSITELRVQCVQFQHWYNTERLHSALGYAYPWDKLVASARSLFAA</sequence>
<dbReference type="PROSITE" id="PS50994">
    <property type="entry name" value="INTEGRASE"/>
    <property type="match status" value="1"/>
</dbReference>
<dbReference type="PANTHER" id="PTHR46889:SF4">
    <property type="entry name" value="TRANSPOSASE INSO FOR INSERTION SEQUENCE ELEMENT IS911B-RELATED"/>
    <property type="match status" value="1"/>
</dbReference>
<dbReference type="Gene3D" id="3.30.420.10">
    <property type="entry name" value="Ribonuclease H-like superfamily/Ribonuclease H"/>
    <property type="match status" value="1"/>
</dbReference>
<dbReference type="InterPro" id="IPR025948">
    <property type="entry name" value="HTH-like_dom"/>
</dbReference>
<feature type="domain" description="Integrase catalytic" evidence="1">
    <location>
        <begin position="112"/>
        <end position="285"/>
    </location>
</feature>
<gene>
    <name evidence="2" type="ORF">GCM10010841_33010</name>
</gene>
<organism evidence="2 3">
    <name type="scientific">Deinococcus aerophilus</name>
    <dbReference type="NCBI Taxonomy" id="522488"/>
    <lineage>
        <taxon>Bacteria</taxon>
        <taxon>Thermotogati</taxon>
        <taxon>Deinococcota</taxon>
        <taxon>Deinococci</taxon>
        <taxon>Deinococcales</taxon>
        <taxon>Deinococcaceae</taxon>
        <taxon>Deinococcus</taxon>
    </lineage>
</organism>
<dbReference type="Proteomes" id="UP000661918">
    <property type="component" value="Unassembled WGS sequence"/>
</dbReference>
<evidence type="ECO:0000313" key="2">
    <source>
        <dbReference type="EMBL" id="GGM22526.1"/>
    </source>
</evidence>
<proteinExistence type="predicted"/>
<name>A0ABQ2H043_9DEIO</name>
<dbReference type="InterPro" id="IPR012337">
    <property type="entry name" value="RNaseH-like_sf"/>
</dbReference>
<accession>A0ABQ2H043</accession>
<reference evidence="3" key="1">
    <citation type="journal article" date="2019" name="Int. J. Syst. Evol. Microbiol.">
        <title>The Global Catalogue of Microorganisms (GCM) 10K type strain sequencing project: providing services to taxonomists for standard genome sequencing and annotation.</title>
        <authorList>
            <consortium name="The Broad Institute Genomics Platform"/>
            <consortium name="The Broad Institute Genome Sequencing Center for Infectious Disease"/>
            <person name="Wu L."/>
            <person name="Ma J."/>
        </authorList>
    </citation>
    <scope>NUCLEOTIDE SEQUENCE [LARGE SCALE GENOMIC DNA]</scope>
    <source>
        <strain evidence="3">JCM 15443</strain>
    </source>
</reference>
<protein>
    <submittedName>
        <fullName evidence="2">Transposase</fullName>
    </submittedName>
</protein>
<dbReference type="EMBL" id="BMOM01000073">
    <property type="protein sequence ID" value="GGM22526.1"/>
    <property type="molecule type" value="Genomic_DNA"/>
</dbReference>
<dbReference type="Pfam" id="PF13683">
    <property type="entry name" value="rve_3"/>
    <property type="match status" value="1"/>
</dbReference>
<dbReference type="InterPro" id="IPR036397">
    <property type="entry name" value="RNaseH_sf"/>
</dbReference>
<comment type="caution">
    <text evidence="2">The sequence shown here is derived from an EMBL/GenBank/DDBJ whole genome shotgun (WGS) entry which is preliminary data.</text>
</comment>
<evidence type="ECO:0000259" key="1">
    <source>
        <dbReference type="PROSITE" id="PS50994"/>
    </source>
</evidence>
<dbReference type="InterPro" id="IPR050900">
    <property type="entry name" value="Transposase_IS3/IS150/IS904"/>
</dbReference>
<dbReference type="SUPFAM" id="SSF53098">
    <property type="entry name" value="Ribonuclease H-like"/>
    <property type="match status" value="1"/>
</dbReference>
<keyword evidence="3" id="KW-1185">Reference proteome</keyword>
<evidence type="ECO:0000313" key="3">
    <source>
        <dbReference type="Proteomes" id="UP000661918"/>
    </source>
</evidence>
<dbReference type="InterPro" id="IPR001584">
    <property type="entry name" value="Integrase_cat-core"/>
</dbReference>
<dbReference type="PANTHER" id="PTHR46889">
    <property type="entry name" value="TRANSPOSASE INSF FOR INSERTION SEQUENCE IS3B-RELATED"/>
    <property type="match status" value="1"/>
</dbReference>
<dbReference type="RefSeq" id="WP_229753192.1">
    <property type="nucleotide sequence ID" value="NZ_BMOM01000073.1"/>
</dbReference>